<reference evidence="2" key="1">
    <citation type="submission" date="2020-07" db="EMBL/GenBank/DDBJ databases">
        <title>Multicomponent nature underlies the extraordinary mechanical properties of spider dragline silk.</title>
        <authorList>
            <person name="Kono N."/>
            <person name="Nakamura H."/>
            <person name="Mori M."/>
            <person name="Yoshida Y."/>
            <person name="Ohtoshi R."/>
            <person name="Malay A.D."/>
            <person name="Moran D.A.P."/>
            <person name="Tomita M."/>
            <person name="Numata K."/>
            <person name="Arakawa K."/>
        </authorList>
    </citation>
    <scope>NUCLEOTIDE SEQUENCE</scope>
</reference>
<evidence type="ECO:0000256" key="1">
    <source>
        <dbReference type="SAM" id="MobiDB-lite"/>
    </source>
</evidence>
<sequence length="78" mass="8648">MEVILGVFLNEPPSPGERRVRNRSSPCTEGSARPDSITLMEHPCPGDDQEQGIEQKRFASLHPKSRAAGSLETCTVRW</sequence>
<evidence type="ECO:0000313" key="3">
    <source>
        <dbReference type="Proteomes" id="UP000887116"/>
    </source>
</evidence>
<organism evidence="2 3">
    <name type="scientific">Trichonephila clavata</name>
    <name type="common">Joro spider</name>
    <name type="synonym">Nephila clavata</name>
    <dbReference type="NCBI Taxonomy" id="2740835"/>
    <lineage>
        <taxon>Eukaryota</taxon>
        <taxon>Metazoa</taxon>
        <taxon>Ecdysozoa</taxon>
        <taxon>Arthropoda</taxon>
        <taxon>Chelicerata</taxon>
        <taxon>Arachnida</taxon>
        <taxon>Araneae</taxon>
        <taxon>Araneomorphae</taxon>
        <taxon>Entelegynae</taxon>
        <taxon>Araneoidea</taxon>
        <taxon>Nephilidae</taxon>
        <taxon>Trichonephila</taxon>
    </lineage>
</organism>
<gene>
    <name evidence="2" type="ORF">TNCT_74561</name>
</gene>
<dbReference type="AlphaFoldDB" id="A0A8X6F046"/>
<name>A0A8X6F046_TRICU</name>
<proteinExistence type="predicted"/>
<dbReference type="EMBL" id="BMAO01030112">
    <property type="protein sequence ID" value="GFQ65816.1"/>
    <property type="molecule type" value="Genomic_DNA"/>
</dbReference>
<comment type="caution">
    <text evidence="2">The sequence shown here is derived from an EMBL/GenBank/DDBJ whole genome shotgun (WGS) entry which is preliminary data.</text>
</comment>
<dbReference type="OrthoDB" id="10417118at2759"/>
<evidence type="ECO:0000313" key="2">
    <source>
        <dbReference type="EMBL" id="GFQ65816.1"/>
    </source>
</evidence>
<accession>A0A8X6F046</accession>
<protein>
    <submittedName>
        <fullName evidence="2">Uncharacterized protein</fullName>
    </submittedName>
</protein>
<keyword evidence="3" id="KW-1185">Reference proteome</keyword>
<dbReference type="Proteomes" id="UP000887116">
    <property type="component" value="Unassembled WGS sequence"/>
</dbReference>
<feature type="region of interest" description="Disordered" evidence="1">
    <location>
        <begin position="9"/>
        <end position="39"/>
    </location>
</feature>